<proteinExistence type="predicted"/>
<dbReference type="AlphaFoldDB" id="A0A6G8JGK2"/>
<dbReference type="KEGG" id="mgra:A4G16_02410"/>
<reference evidence="1 2" key="1">
    <citation type="submission" date="2016-03" db="EMBL/GenBank/DDBJ databases">
        <authorList>
            <person name="Bojesen A.M."/>
            <person name="Planet P."/>
            <person name="Hansen M.J."/>
        </authorList>
    </citation>
    <scope>NUCLEOTIDE SEQUENCE [LARGE SCALE GENOMIC DNA]</scope>
    <source>
        <strain evidence="1 2">B 234/94</strain>
    </source>
</reference>
<organism evidence="1 2">
    <name type="scientific">Mannheimia granulomatis</name>
    <dbReference type="NCBI Taxonomy" id="85402"/>
    <lineage>
        <taxon>Bacteria</taxon>
        <taxon>Pseudomonadati</taxon>
        <taxon>Pseudomonadota</taxon>
        <taxon>Gammaproteobacteria</taxon>
        <taxon>Pasteurellales</taxon>
        <taxon>Pasteurellaceae</taxon>
        <taxon>Mannheimia</taxon>
    </lineage>
</organism>
<sequence>MARKVDAGVEIIEVDKRFIAKFYYEGKLQHKTYPQYSRENAIMLINRKIERFNTLNEKSIKPYEE</sequence>
<name>A0A6G8JGK2_9PAST</name>
<dbReference type="EMBL" id="CP015030">
    <property type="protein sequence ID" value="QIM66305.1"/>
    <property type="molecule type" value="Genomic_DNA"/>
</dbReference>
<accession>A0A6G8JGK2</accession>
<evidence type="ECO:0000313" key="2">
    <source>
        <dbReference type="Proteomes" id="UP000501366"/>
    </source>
</evidence>
<protein>
    <submittedName>
        <fullName evidence="1">Uncharacterized protein</fullName>
    </submittedName>
</protein>
<dbReference type="Proteomes" id="UP000501366">
    <property type="component" value="Chromosome"/>
</dbReference>
<evidence type="ECO:0000313" key="1">
    <source>
        <dbReference type="EMBL" id="QIM66305.1"/>
    </source>
</evidence>
<dbReference type="RefSeq" id="WP_165888554.1">
    <property type="nucleotide sequence ID" value="NZ_CP015030.1"/>
</dbReference>
<gene>
    <name evidence="1" type="ORF">A4G16_02410</name>
</gene>